<evidence type="ECO:0000256" key="4">
    <source>
        <dbReference type="PIRSR" id="PIRSR015582-1"/>
    </source>
</evidence>
<dbReference type="PANTHER" id="PTHR11105:SF0">
    <property type="entry name" value="CITRAMALYL-COA LYASE, MITOCHONDRIAL"/>
    <property type="match status" value="1"/>
</dbReference>
<evidence type="ECO:0000313" key="8">
    <source>
        <dbReference type="Proteomes" id="UP000078046"/>
    </source>
</evidence>
<evidence type="ECO:0000259" key="6">
    <source>
        <dbReference type="Pfam" id="PF03328"/>
    </source>
</evidence>
<protein>
    <submittedName>
        <fullName evidence="7">Citrase beta chain</fullName>
    </submittedName>
</protein>
<evidence type="ECO:0000256" key="3">
    <source>
        <dbReference type="ARBA" id="ARBA00022842"/>
    </source>
</evidence>
<gene>
    <name evidence="7" type="ORF">A3Q56_00243</name>
</gene>
<keyword evidence="2 5" id="KW-0479">Metal-binding</keyword>
<feature type="binding site" evidence="4">
    <location>
        <position position="166"/>
    </location>
    <ligand>
        <name>substrate</name>
    </ligand>
</feature>
<dbReference type="InterPro" id="IPR040442">
    <property type="entry name" value="Pyrv_kinase-like_dom_sf"/>
</dbReference>
<comment type="caution">
    <text evidence="7">The sequence shown here is derived from an EMBL/GenBank/DDBJ whole genome shotgun (WGS) entry which is preliminary data.</text>
</comment>
<dbReference type="InterPro" id="IPR011206">
    <property type="entry name" value="Citrate_lyase_beta/mcl1/mcl2"/>
</dbReference>
<dbReference type="PIRSF" id="PIRSF015582">
    <property type="entry name" value="Cit_lyase_B"/>
    <property type="match status" value="1"/>
</dbReference>
<dbReference type="Proteomes" id="UP000078046">
    <property type="component" value="Unassembled WGS sequence"/>
</dbReference>
<dbReference type="GO" id="GO:0106064">
    <property type="term" value="P:regulation of cobalamin metabolic process"/>
    <property type="evidence" value="ECO:0007669"/>
    <property type="project" value="TreeGrafter"/>
</dbReference>
<proteinExistence type="predicted"/>
<dbReference type="PANTHER" id="PTHR11105">
    <property type="entry name" value="CITRATE LYASE SUBUNIT BETA-RELATED"/>
    <property type="match status" value="1"/>
</dbReference>
<dbReference type="Pfam" id="PF03328">
    <property type="entry name" value="HpcH_HpaI"/>
    <property type="match status" value="1"/>
</dbReference>
<evidence type="ECO:0000313" key="7">
    <source>
        <dbReference type="EMBL" id="OAF71985.1"/>
    </source>
</evidence>
<organism evidence="7 8">
    <name type="scientific">Intoshia linei</name>
    <dbReference type="NCBI Taxonomy" id="1819745"/>
    <lineage>
        <taxon>Eukaryota</taxon>
        <taxon>Metazoa</taxon>
        <taxon>Spiralia</taxon>
        <taxon>Lophotrochozoa</taxon>
        <taxon>Mesozoa</taxon>
        <taxon>Orthonectida</taxon>
        <taxon>Rhopaluridae</taxon>
        <taxon>Intoshia</taxon>
    </lineage>
</organism>
<reference evidence="7 8" key="1">
    <citation type="submission" date="2016-04" db="EMBL/GenBank/DDBJ databases">
        <title>The genome of Intoshia linei affirms orthonectids as highly simplified spiralians.</title>
        <authorList>
            <person name="Mikhailov K.V."/>
            <person name="Slusarev G.S."/>
            <person name="Nikitin M.A."/>
            <person name="Logacheva M.D."/>
            <person name="Penin A."/>
            <person name="Aleoshin V."/>
            <person name="Panchin Y.V."/>
        </authorList>
    </citation>
    <scope>NUCLEOTIDE SEQUENCE [LARGE SCALE GENOMIC DNA]</scope>
    <source>
        <strain evidence="7">Intl2013</strain>
        <tissue evidence="7">Whole animal</tissue>
    </source>
</reference>
<dbReference type="EMBL" id="LWCA01000011">
    <property type="protein sequence ID" value="OAF71985.1"/>
    <property type="molecule type" value="Genomic_DNA"/>
</dbReference>
<dbReference type="InterPro" id="IPR040186">
    <property type="entry name" value="Citramalyl-CoA_lyase"/>
</dbReference>
<accession>A0A177BCN7</accession>
<dbReference type="AlphaFoldDB" id="A0A177BCN7"/>
<keyword evidence="3 5" id="KW-0460">Magnesium</keyword>
<dbReference type="OrthoDB" id="1773at2759"/>
<keyword evidence="8" id="KW-1185">Reference proteome</keyword>
<evidence type="ECO:0000256" key="2">
    <source>
        <dbReference type="ARBA" id="ARBA00022723"/>
    </source>
</evidence>
<evidence type="ECO:0000256" key="1">
    <source>
        <dbReference type="ARBA" id="ARBA00001946"/>
    </source>
</evidence>
<feature type="domain" description="HpcH/HpaI aldolase/citrate lyase" evidence="6">
    <location>
        <begin position="41"/>
        <end position="271"/>
    </location>
</feature>
<feature type="binding site" evidence="5">
    <location>
        <position position="200"/>
    </location>
    <ligand>
        <name>Mg(2+)</name>
        <dbReference type="ChEBI" id="CHEBI:18420"/>
    </ligand>
</feature>
<comment type="cofactor">
    <cofactor evidence="1">
        <name>Mg(2+)</name>
        <dbReference type="ChEBI" id="CHEBI:18420"/>
    </cofactor>
</comment>
<feature type="binding site" evidence="5">
    <location>
        <position position="166"/>
    </location>
    <ligand>
        <name>Mg(2+)</name>
        <dbReference type="ChEBI" id="CHEBI:18420"/>
    </ligand>
</feature>
<dbReference type="Gene3D" id="3.20.20.60">
    <property type="entry name" value="Phosphoenolpyruvate-binding domains"/>
    <property type="match status" value="1"/>
</dbReference>
<dbReference type="GO" id="GO:0046872">
    <property type="term" value="F:metal ion binding"/>
    <property type="evidence" value="ECO:0007669"/>
    <property type="project" value="UniProtKB-KW"/>
</dbReference>
<dbReference type="InterPro" id="IPR015813">
    <property type="entry name" value="Pyrv/PenolPyrv_kinase-like_dom"/>
</dbReference>
<feature type="binding site" evidence="4">
    <location>
        <position position="105"/>
    </location>
    <ligand>
        <name>substrate</name>
    </ligand>
</feature>
<evidence type="ECO:0000256" key="5">
    <source>
        <dbReference type="PIRSR" id="PIRSR015582-2"/>
    </source>
</evidence>
<name>A0A177BCN7_9BILA</name>
<dbReference type="GO" id="GO:0047777">
    <property type="term" value="F:(S)-citramalyl-CoA lyase activity"/>
    <property type="evidence" value="ECO:0007669"/>
    <property type="project" value="TreeGrafter"/>
</dbReference>
<dbReference type="InterPro" id="IPR005000">
    <property type="entry name" value="Aldolase/citrate-lyase_domain"/>
</dbReference>
<dbReference type="SUPFAM" id="SSF51621">
    <property type="entry name" value="Phosphoenolpyruvate/pyruvate domain"/>
    <property type="match status" value="1"/>
</dbReference>
<sequence length="329" mass="37776">MHKKNIALKFMLKLRSKNLFNSFVTISRSMVSFGCNDRIKSFLYIPCNSQSKLNKVKQVNTKCKRIVLDLEDALNFESKDLGRNLLNKNLKVFNKTLNMRNIYVRINSHSLEMIEKDFQCLQNMTIGGLVVPKFENIKDLIMIQEFVSKYSVQVPRNSIPVILTIESAKSLLNLNNIFLRLKQMQNCMCNIEAIVFGSDDFSISLGIHRRFTKSDESNLAFHRQYFIMVAKAFNLNAIDMVYPKFKDLQGLANFSEGSRNLGFDGMQLIHPAQVDVSNTSYGYTEDDIFWAKSVISKYEAPESDGVIVEKDAMIDRPLYLQAKNIINSK</sequence>